<keyword evidence="3" id="KW-0456">Lyase</keyword>
<keyword evidence="6" id="KW-1185">Reference proteome</keyword>
<sequence>MRDALRDGESVVGTWASLADPAVPELLAPDADFVLLDTEHTPNGLETVADCARAVDAAAGDAIPLARVAWNDPVRIKRLLDLGVAGVMVPMVESADEARAAVEACRYPPDGVRGIATARASAYGREFESYVERAAAETLTILQVETEAGVEHAADIAAVDGVDALFVGPADLSANLGVFGEWDDPELAGAIGTVLAAGDDAGTPVGTLGADPEQVRALGSMGFDFLIAGVDTALLLSGVADAVGAARDVLE</sequence>
<dbReference type="Pfam" id="PF03328">
    <property type="entry name" value="HpcH_HpaI"/>
    <property type="match status" value="1"/>
</dbReference>
<dbReference type="GO" id="GO:0016832">
    <property type="term" value="F:aldehyde-lyase activity"/>
    <property type="evidence" value="ECO:0007669"/>
    <property type="project" value="TreeGrafter"/>
</dbReference>
<evidence type="ECO:0000259" key="4">
    <source>
        <dbReference type="Pfam" id="PF03328"/>
    </source>
</evidence>
<dbReference type="GO" id="GO:0046872">
    <property type="term" value="F:metal ion binding"/>
    <property type="evidence" value="ECO:0007669"/>
    <property type="project" value="UniProtKB-KW"/>
</dbReference>
<dbReference type="OrthoDB" id="142679at2157"/>
<keyword evidence="2" id="KW-0479">Metal-binding</keyword>
<accession>A0A554N9I0</accession>
<dbReference type="InterPro" id="IPR050251">
    <property type="entry name" value="HpcH-HpaI_aldolase"/>
</dbReference>
<protein>
    <submittedName>
        <fullName evidence="5">Aldolase</fullName>
    </submittedName>
</protein>
<reference evidence="5 6" key="1">
    <citation type="submission" date="2018-06" db="EMBL/GenBank/DDBJ databases">
        <title>Natronomonas sp. F16-60 a new haloarchaeon isolated from a solar saltern of Isla Cristina, Huelva, Spain.</title>
        <authorList>
            <person name="Duran-Viseras A."/>
            <person name="Sanchez-Porro C."/>
            <person name="Ventosa A."/>
        </authorList>
    </citation>
    <scope>NUCLEOTIDE SEQUENCE [LARGE SCALE GENOMIC DNA]</scope>
    <source>
        <strain evidence="5 6">F16-60</strain>
    </source>
</reference>
<dbReference type="PANTHER" id="PTHR30502">
    <property type="entry name" value="2-KETO-3-DEOXY-L-RHAMNONATE ALDOLASE"/>
    <property type="match status" value="1"/>
</dbReference>
<dbReference type="RefSeq" id="WP_144262121.1">
    <property type="nucleotide sequence ID" value="NZ_QMDX01000005.1"/>
</dbReference>
<evidence type="ECO:0000313" key="5">
    <source>
        <dbReference type="EMBL" id="TSD14068.1"/>
    </source>
</evidence>
<evidence type="ECO:0000313" key="6">
    <source>
        <dbReference type="Proteomes" id="UP000319894"/>
    </source>
</evidence>
<organism evidence="5 6">
    <name type="scientific">Haloglomus irregulare</name>
    <dbReference type="NCBI Taxonomy" id="2234134"/>
    <lineage>
        <taxon>Archaea</taxon>
        <taxon>Methanobacteriati</taxon>
        <taxon>Methanobacteriota</taxon>
        <taxon>Stenosarchaea group</taxon>
        <taxon>Halobacteria</taxon>
        <taxon>Halobacteriales</taxon>
        <taxon>Natronomonadaceae</taxon>
        <taxon>Haloglomus</taxon>
    </lineage>
</organism>
<dbReference type="InParanoid" id="A0A554N9I0"/>
<feature type="domain" description="HpcH/HpaI aldolase/citrate lyase" evidence="4">
    <location>
        <begin position="15"/>
        <end position="236"/>
    </location>
</feature>
<evidence type="ECO:0000256" key="1">
    <source>
        <dbReference type="ARBA" id="ARBA00005568"/>
    </source>
</evidence>
<gene>
    <name evidence="5" type="ORF">DP107_10555</name>
</gene>
<dbReference type="SUPFAM" id="SSF51621">
    <property type="entry name" value="Phosphoenolpyruvate/pyruvate domain"/>
    <property type="match status" value="1"/>
</dbReference>
<proteinExistence type="inferred from homology"/>
<dbReference type="Gene3D" id="3.20.20.60">
    <property type="entry name" value="Phosphoenolpyruvate-binding domains"/>
    <property type="match status" value="1"/>
</dbReference>
<evidence type="ECO:0000256" key="3">
    <source>
        <dbReference type="ARBA" id="ARBA00023239"/>
    </source>
</evidence>
<dbReference type="AlphaFoldDB" id="A0A554N9I0"/>
<comment type="caution">
    <text evidence="5">The sequence shown here is derived from an EMBL/GenBank/DDBJ whole genome shotgun (WGS) entry which is preliminary data.</text>
</comment>
<dbReference type="InterPro" id="IPR005000">
    <property type="entry name" value="Aldolase/citrate-lyase_domain"/>
</dbReference>
<dbReference type="PANTHER" id="PTHR30502:SF0">
    <property type="entry name" value="PHOSPHOENOLPYRUVATE CARBOXYLASE FAMILY PROTEIN"/>
    <property type="match status" value="1"/>
</dbReference>
<name>A0A554N9I0_9EURY</name>
<dbReference type="InterPro" id="IPR040442">
    <property type="entry name" value="Pyrv_kinase-like_dom_sf"/>
</dbReference>
<dbReference type="GO" id="GO:0005737">
    <property type="term" value="C:cytoplasm"/>
    <property type="evidence" value="ECO:0007669"/>
    <property type="project" value="TreeGrafter"/>
</dbReference>
<dbReference type="EMBL" id="QMDX01000005">
    <property type="protein sequence ID" value="TSD14068.1"/>
    <property type="molecule type" value="Genomic_DNA"/>
</dbReference>
<comment type="similarity">
    <text evidence="1">Belongs to the HpcH/HpaI aldolase family.</text>
</comment>
<evidence type="ECO:0000256" key="2">
    <source>
        <dbReference type="ARBA" id="ARBA00022723"/>
    </source>
</evidence>
<dbReference type="Proteomes" id="UP000319894">
    <property type="component" value="Unassembled WGS sequence"/>
</dbReference>
<dbReference type="InterPro" id="IPR015813">
    <property type="entry name" value="Pyrv/PenolPyrv_kinase-like_dom"/>
</dbReference>